<dbReference type="InterPro" id="IPR035681">
    <property type="entry name" value="ComA-like_MBL"/>
</dbReference>
<keyword evidence="2" id="KW-1003">Cell membrane</keyword>
<dbReference type="Pfam" id="PF00753">
    <property type="entry name" value="Lactamase_B"/>
    <property type="match status" value="1"/>
</dbReference>
<keyword evidence="3 6" id="KW-0812">Transmembrane</keyword>
<keyword evidence="5 6" id="KW-0472">Membrane</keyword>
<feature type="transmembrane region" description="Helical" evidence="6">
    <location>
        <begin position="419"/>
        <end position="440"/>
    </location>
</feature>
<evidence type="ECO:0000256" key="1">
    <source>
        <dbReference type="ARBA" id="ARBA00004651"/>
    </source>
</evidence>
<comment type="caution">
    <text evidence="8">The sequence shown here is derived from an EMBL/GenBank/DDBJ whole genome shotgun (WGS) entry which is preliminary data.</text>
</comment>
<dbReference type="Gene3D" id="3.60.15.10">
    <property type="entry name" value="Ribonuclease Z/Hydroxyacylglutathione hydrolase-like"/>
    <property type="match status" value="1"/>
</dbReference>
<dbReference type="Pfam" id="PF03772">
    <property type="entry name" value="Competence"/>
    <property type="match status" value="1"/>
</dbReference>
<sequence length="795" mass="87841">MSKAIEQPTRPFIPYSLCILLFVCVWLHVFIARNATFDTILLQILGSCLAAALGLWYVKYAHTSLMTVGVVLLSLVIILIRSSFIYVSQMTSVDLLESTAIHNFELVVSRDLVYKNHAWTGQANVMYQGRCIGSVGLRAKEPFLRETHLCCEGRFSKYKDKEFSEEQFKRGVLGSIQITKVNSKTYGEGIIGEVAQFRENCISQLQPEQSFGRALVACGLCAYRPSLYSFNIPRIFMRCGLMHLIAISSCHMVILSAFIDAFLKKLTIKPLLRGVVNLFLLSSYALFCGLPASAMRAILLVEQKYVMQYAGRKNHTLSAVSIVALFMLCIDPQLSVNIAFTLSLACIFGMNIYGGLAQYYAKIAFHISGYGRIQKVLRKPFSDVRNTMCATTVAQLSCLPISCMYFGHFSLLAPLSSALITSLFSLLSLFGIGAIALCWFKPAQDVAFCFVDFLGQFIETLTSFLSERSFASVALTDVSWIVSLLVFTAMAALYVFWPKGKRVVLSGICLMVFMLILGLSIYWKFFSPTRICVMDIGQGDAILLSDGAHSLLVDTSVGDVVNDALERQHISYLDAILLTHLDEDHAGGVRYMVGSVKAGRVLVGEGITKQEKPELQRAIQRISGSNSYEVLYGDEFDVGRFHIRVVWPHRGYKAKEANNASVELYVTYNDGQNTLTTLLTGDAERDQTKETVDSGDVGDIDFLKVGHHGAAKSLYPETARALKPEVAIASAGKNNRYGHPKQEAVDILEGVGARFYCTKDYGDVTVFPGEHGPRVSVQHAKVDTDLEEEKDGGAG</sequence>
<evidence type="ECO:0000256" key="6">
    <source>
        <dbReference type="SAM" id="Phobius"/>
    </source>
</evidence>
<evidence type="ECO:0000313" key="9">
    <source>
        <dbReference type="Proteomes" id="UP000787322"/>
    </source>
</evidence>
<feature type="transmembrane region" description="Helical" evidence="6">
    <location>
        <begin position="386"/>
        <end position="407"/>
    </location>
</feature>
<feature type="transmembrane region" description="Helical" evidence="6">
    <location>
        <begin position="447"/>
        <end position="466"/>
    </location>
</feature>
<feature type="transmembrane region" description="Helical" evidence="6">
    <location>
        <begin position="478"/>
        <end position="496"/>
    </location>
</feature>
<dbReference type="InterPro" id="IPR052159">
    <property type="entry name" value="Competence_DNA_uptake"/>
</dbReference>
<comment type="subcellular location">
    <subcellularLocation>
        <location evidence="1">Cell membrane</location>
        <topology evidence="1">Multi-pass membrane protein</topology>
    </subcellularLocation>
</comment>
<evidence type="ECO:0000256" key="5">
    <source>
        <dbReference type="ARBA" id="ARBA00023136"/>
    </source>
</evidence>
<feature type="transmembrane region" description="Helical" evidence="6">
    <location>
        <begin position="12"/>
        <end position="32"/>
    </location>
</feature>
<dbReference type="NCBIfam" id="TIGR00360">
    <property type="entry name" value="ComEC_N-term"/>
    <property type="match status" value="1"/>
</dbReference>
<gene>
    <name evidence="8" type="ORF">HXK24_02630</name>
</gene>
<name>A0A9D5X5L7_9ACTN</name>
<feature type="transmembrane region" description="Helical" evidence="6">
    <location>
        <begin position="503"/>
        <end position="523"/>
    </location>
</feature>
<feature type="transmembrane region" description="Helical" evidence="6">
    <location>
        <begin position="241"/>
        <end position="263"/>
    </location>
</feature>
<dbReference type="SUPFAM" id="SSF56281">
    <property type="entry name" value="Metallo-hydrolase/oxidoreductase"/>
    <property type="match status" value="1"/>
</dbReference>
<protein>
    <submittedName>
        <fullName evidence="8">ComEC/Rec2 family competence protein</fullName>
    </submittedName>
</protein>
<dbReference type="InterPro" id="IPR001279">
    <property type="entry name" value="Metallo-B-lactamas"/>
</dbReference>
<feature type="transmembrane region" description="Helical" evidence="6">
    <location>
        <begin position="316"/>
        <end position="334"/>
    </location>
</feature>
<dbReference type="AlphaFoldDB" id="A0A9D5X5L7"/>
<accession>A0A9D5X5L7</accession>
<dbReference type="Proteomes" id="UP000787322">
    <property type="component" value="Unassembled WGS sequence"/>
</dbReference>
<feature type="transmembrane region" description="Helical" evidence="6">
    <location>
        <begin position="275"/>
        <end position="295"/>
    </location>
</feature>
<proteinExistence type="predicted"/>
<keyword evidence="4 6" id="KW-1133">Transmembrane helix</keyword>
<dbReference type="PANTHER" id="PTHR30619">
    <property type="entry name" value="DNA INTERNALIZATION/COMPETENCE PROTEIN COMEC/REC2"/>
    <property type="match status" value="1"/>
</dbReference>
<dbReference type="InterPro" id="IPR004477">
    <property type="entry name" value="ComEC_N"/>
</dbReference>
<organism evidence="8 9">
    <name type="scientific">Lancefieldella parvula</name>
    <dbReference type="NCBI Taxonomy" id="1382"/>
    <lineage>
        <taxon>Bacteria</taxon>
        <taxon>Bacillati</taxon>
        <taxon>Actinomycetota</taxon>
        <taxon>Coriobacteriia</taxon>
        <taxon>Coriobacteriales</taxon>
        <taxon>Atopobiaceae</taxon>
        <taxon>Lancefieldella</taxon>
    </lineage>
</organism>
<evidence type="ECO:0000256" key="2">
    <source>
        <dbReference type="ARBA" id="ARBA00022475"/>
    </source>
</evidence>
<evidence type="ECO:0000256" key="4">
    <source>
        <dbReference type="ARBA" id="ARBA00022989"/>
    </source>
</evidence>
<feature type="transmembrane region" description="Helical" evidence="6">
    <location>
        <begin position="39"/>
        <end position="58"/>
    </location>
</feature>
<reference evidence="8" key="1">
    <citation type="submission" date="2020-04" db="EMBL/GenBank/DDBJ databases">
        <title>Deep metagenomics examines the oral microbiome during advanced dental caries in children, revealing novel taxa and co-occurrences with host molecules.</title>
        <authorList>
            <person name="Baker J.L."/>
            <person name="Morton J.T."/>
            <person name="Dinis M."/>
            <person name="Alvarez R."/>
            <person name="Tran N.C."/>
            <person name="Knight R."/>
            <person name="Edlund A."/>
        </authorList>
    </citation>
    <scope>NUCLEOTIDE SEQUENCE</scope>
    <source>
        <strain evidence="8">JCVI_3_bin.11</strain>
    </source>
</reference>
<dbReference type="EMBL" id="JABZGU010000038">
    <property type="protein sequence ID" value="MBF4802705.1"/>
    <property type="molecule type" value="Genomic_DNA"/>
</dbReference>
<dbReference type="CDD" id="cd07731">
    <property type="entry name" value="ComA-like_MBL-fold"/>
    <property type="match status" value="1"/>
</dbReference>
<dbReference type="InterPro" id="IPR036866">
    <property type="entry name" value="RibonucZ/Hydroxyglut_hydro"/>
</dbReference>
<evidence type="ECO:0000256" key="3">
    <source>
        <dbReference type="ARBA" id="ARBA00022692"/>
    </source>
</evidence>
<feature type="transmembrane region" description="Helical" evidence="6">
    <location>
        <begin position="340"/>
        <end position="365"/>
    </location>
</feature>
<evidence type="ECO:0000259" key="7">
    <source>
        <dbReference type="SMART" id="SM00849"/>
    </source>
</evidence>
<evidence type="ECO:0000313" key="8">
    <source>
        <dbReference type="EMBL" id="MBF4802705.1"/>
    </source>
</evidence>
<dbReference type="PANTHER" id="PTHR30619:SF7">
    <property type="entry name" value="BETA-LACTAMASE DOMAIN PROTEIN"/>
    <property type="match status" value="1"/>
</dbReference>
<dbReference type="SMART" id="SM00849">
    <property type="entry name" value="Lactamase_B"/>
    <property type="match status" value="1"/>
</dbReference>
<feature type="transmembrane region" description="Helical" evidence="6">
    <location>
        <begin position="64"/>
        <end position="87"/>
    </location>
</feature>
<feature type="domain" description="Metallo-beta-lactamase" evidence="7">
    <location>
        <begin position="538"/>
        <end position="733"/>
    </location>
</feature>
<dbReference type="GO" id="GO:0005886">
    <property type="term" value="C:plasma membrane"/>
    <property type="evidence" value="ECO:0007669"/>
    <property type="project" value="UniProtKB-SubCell"/>
</dbReference>